<protein>
    <submittedName>
        <fullName evidence="1">Uncharacterized protein</fullName>
    </submittedName>
</protein>
<dbReference type="AlphaFoldDB" id="A0A8S2G8P5"/>
<evidence type="ECO:0000313" key="1">
    <source>
        <dbReference type="EMBL" id="CAF1635691.1"/>
    </source>
</evidence>
<feature type="non-terminal residue" evidence="1">
    <location>
        <position position="32"/>
    </location>
</feature>
<organism evidence="1 3">
    <name type="scientific">Didymodactylos carnosus</name>
    <dbReference type="NCBI Taxonomy" id="1234261"/>
    <lineage>
        <taxon>Eukaryota</taxon>
        <taxon>Metazoa</taxon>
        <taxon>Spiralia</taxon>
        <taxon>Gnathifera</taxon>
        <taxon>Rotifera</taxon>
        <taxon>Eurotatoria</taxon>
        <taxon>Bdelloidea</taxon>
        <taxon>Philodinida</taxon>
        <taxon>Philodinidae</taxon>
        <taxon>Didymodactylos</taxon>
    </lineage>
</organism>
<name>A0A8S2G8P5_9BILA</name>
<gene>
    <name evidence="1" type="ORF">OVA965_LOCUS43985</name>
    <name evidence="2" type="ORF">TMI583_LOCUS46499</name>
</gene>
<dbReference type="EMBL" id="CAJNOK010060490">
    <property type="protein sequence ID" value="CAF1635691.1"/>
    <property type="molecule type" value="Genomic_DNA"/>
</dbReference>
<comment type="caution">
    <text evidence="1">The sequence shown here is derived from an EMBL/GenBank/DDBJ whole genome shotgun (WGS) entry which is preliminary data.</text>
</comment>
<dbReference type="Proteomes" id="UP000682733">
    <property type="component" value="Unassembled WGS sequence"/>
</dbReference>
<dbReference type="Proteomes" id="UP000677228">
    <property type="component" value="Unassembled WGS sequence"/>
</dbReference>
<accession>A0A8S2G8P5</accession>
<sequence>MVNCRSLAFIGSDHYPIISEFNGITIEETGSF</sequence>
<evidence type="ECO:0000313" key="3">
    <source>
        <dbReference type="Proteomes" id="UP000677228"/>
    </source>
</evidence>
<evidence type="ECO:0000313" key="2">
    <source>
        <dbReference type="EMBL" id="CAF4466667.1"/>
    </source>
</evidence>
<proteinExistence type="predicted"/>
<dbReference type="EMBL" id="CAJOBA010086704">
    <property type="protein sequence ID" value="CAF4466667.1"/>
    <property type="molecule type" value="Genomic_DNA"/>
</dbReference>
<reference evidence="1" key="1">
    <citation type="submission" date="2021-02" db="EMBL/GenBank/DDBJ databases">
        <authorList>
            <person name="Nowell W R."/>
        </authorList>
    </citation>
    <scope>NUCLEOTIDE SEQUENCE</scope>
</reference>